<dbReference type="EMBL" id="JAOCEK010000004">
    <property type="protein sequence ID" value="MDH1334071.1"/>
    <property type="molecule type" value="Genomic_DNA"/>
</dbReference>
<comment type="caution">
    <text evidence="2">The sequence shown here is derived from an EMBL/GenBank/DDBJ whole genome shotgun (WGS) entry which is preliminary data.</text>
</comment>
<gene>
    <name evidence="2" type="ORF">N5D63_07935</name>
</gene>
<proteinExistence type="predicted"/>
<reference evidence="2" key="1">
    <citation type="submission" date="2022-09" db="EMBL/GenBank/DDBJ databases">
        <title>Intensive care unit water sources are persistently colonized with multi-drug resistant bacteria and are the site of extensive horizontal gene transfer of antibiotic resistance genes.</title>
        <authorList>
            <person name="Diorio-Toth L."/>
        </authorList>
    </citation>
    <scope>NUCLEOTIDE SEQUENCE</scope>
    <source>
        <strain evidence="2">GD03832</strain>
    </source>
</reference>
<organism evidence="2 3">
    <name type="scientific">Comamonas thiooxydans</name>
    <dbReference type="NCBI Taxonomy" id="363952"/>
    <lineage>
        <taxon>Bacteria</taxon>
        <taxon>Pseudomonadati</taxon>
        <taxon>Pseudomonadota</taxon>
        <taxon>Betaproteobacteria</taxon>
        <taxon>Burkholderiales</taxon>
        <taxon>Comamonadaceae</taxon>
        <taxon>Comamonas</taxon>
    </lineage>
</organism>
<evidence type="ECO:0000313" key="3">
    <source>
        <dbReference type="Proteomes" id="UP001161065"/>
    </source>
</evidence>
<protein>
    <submittedName>
        <fullName evidence="2">Uncharacterized protein</fullName>
    </submittedName>
</protein>
<accession>A0AA42Q1G1</accession>
<feature type="region of interest" description="Disordered" evidence="1">
    <location>
        <begin position="24"/>
        <end position="44"/>
    </location>
</feature>
<dbReference type="Proteomes" id="UP001161065">
    <property type="component" value="Unassembled WGS sequence"/>
</dbReference>
<sequence length="103" mass="11261">MKNLVAGLILTAAICMGRPALPHKQMSQSFPASGPGSWMRQGRPMSGFARWHRRQTTSHQSPSAKPHGFALQYAASQPYILQKGAQQCKELTIEAGWHSDSGD</sequence>
<evidence type="ECO:0000313" key="2">
    <source>
        <dbReference type="EMBL" id="MDH1334071.1"/>
    </source>
</evidence>
<dbReference type="RefSeq" id="WP_223305633.1">
    <property type="nucleotide sequence ID" value="NZ_ADVQ01000046.1"/>
</dbReference>
<evidence type="ECO:0000256" key="1">
    <source>
        <dbReference type="SAM" id="MobiDB-lite"/>
    </source>
</evidence>
<name>A0AA42Q1G1_9BURK</name>
<dbReference type="AlphaFoldDB" id="A0AA42Q1G1"/>